<organism evidence="2 3">
    <name type="scientific">Caenorhabditis briggsae</name>
    <dbReference type="NCBI Taxonomy" id="6238"/>
    <lineage>
        <taxon>Eukaryota</taxon>
        <taxon>Metazoa</taxon>
        <taxon>Ecdysozoa</taxon>
        <taxon>Nematoda</taxon>
        <taxon>Chromadorea</taxon>
        <taxon>Rhabditida</taxon>
        <taxon>Rhabditina</taxon>
        <taxon>Rhabditomorpha</taxon>
        <taxon>Rhabditoidea</taxon>
        <taxon>Rhabditidae</taxon>
        <taxon>Peloderinae</taxon>
        <taxon>Caenorhabditis</taxon>
    </lineage>
</organism>
<evidence type="ECO:0000256" key="1">
    <source>
        <dbReference type="SAM" id="MobiDB-lite"/>
    </source>
</evidence>
<evidence type="ECO:0000313" key="2">
    <source>
        <dbReference type="EMBL" id="ULT80088.1"/>
    </source>
</evidence>
<name>A0AAE9CSU1_CAEBR</name>
<sequence length="66" mass="7844">MSSQRKPELRSINTARQQTKRAKQRSPDDALWQQMPPKAKNMWSNNCSKLLKLRHKQADEGWIKMH</sequence>
<evidence type="ECO:0000313" key="3">
    <source>
        <dbReference type="Proteomes" id="UP000827892"/>
    </source>
</evidence>
<dbReference type="AlphaFoldDB" id="A0AAE9CSU1"/>
<dbReference type="EMBL" id="CP090896">
    <property type="protein sequence ID" value="ULT80088.1"/>
    <property type="molecule type" value="Genomic_DNA"/>
</dbReference>
<feature type="region of interest" description="Disordered" evidence="1">
    <location>
        <begin position="1"/>
        <end position="42"/>
    </location>
</feature>
<proteinExistence type="predicted"/>
<protein>
    <submittedName>
        <fullName evidence="2">Uncharacterized protein</fullName>
    </submittedName>
</protein>
<dbReference type="Proteomes" id="UP000827892">
    <property type="component" value="Chromosome X"/>
</dbReference>
<gene>
    <name evidence="2" type="ORF">L3Y34_010578</name>
</gene>
<accession>A0AAE9CSU1</accession>
<reference evidence="2 3" key="1">
    <citation type="submission" date="2022-05" db="EMBL/GenBank/DDBJ databases">
        <title>Chromosome-level reference genomes for two strains of Caenorhabditis briggsae: an improved platform for comparative genomics.</title>
        <authorList>
            <person name="Stevens L."/>
            <person name="Andersen E.C."/>
        </authorList>
    </citation>
    <scope>NUCLEOTIDE SEQUENCE [LARGE SCALE GENOMIC DNA]</scope>
    <source>
        <strain evidence="2">QX1410_ONT</strain>
        <tissue evidence="2">Whole-organism</tissue>
    </source>
</reference>